<evidence type="ECO:0000256" key="1">
    <source>
        <dbReference type="SAM" id="MobiDB-lite"/>
    </source>
</evidence>
<dbReference type="Pfam" id="PF00270">
    <property type="entry name" value="DEAD"/>
    <property type="match status" value="1"/>
</dbReference>
<feature type="compositionally biased region" description="Low complexity" evidence="1">
    <location>
        <begin position="88"/>
        <end position="100"/>
    </location>
</feature>
<dbReference type="GO" id="GO:0005524">
    <property type="term" value="F:ATP binding"/>
    <property type="evidence" value="ECO:0007669"/>
    <property type="project" value="InterPro"/>
</dbReference>
<accession>U6M367</accession>
<organism evidence="3 4">
    <name type="scientific">Eimeria maxima</name>
    <name type="common">Coccidian parasite</name>
    <dbReference type="NCBI Taxonomy" id="5804"/>
    <lineage>
        <taxon>Eukaryota</taxon>
        <taxon>Sar</taxon>
        <taxon>Alveolata</taxon>
        <taxon>Apicomplexa</taxon>
        <taxon>Conoidasida</taxon>
        <taxon>Coccidia</taxon>
        <taxon>Eucoccidiorida</taxon>
        <taxon>Eimeriorina</taxon>
        <taxon>Eimeriidae</taxon>
        <taxon>Eimeria</taxon>
    </lineage>
</organism>
<keyword evidence="4" id="KW-1185">Reference proteome</keyword>
<dbReference type="InterPro" id="IPR011545">
    <property type="entry name" value="DEAD/DEAH_box_helicase_dom"/>
</dbReference>
<name>U6M367_EIMMA</name>
<dbReference type="Proteomes" id="UP000030763">
    <property type="component" value="Unassembled WGS sequence"/>
</dbReference>
<evidence type="ECO:0000259" key="2">
    <source>
        <dbReference type="SMART" id="SM00487"/>
    </source>
</evidence>
<dbReference type="OrthoDB" id="333735at2759"/>
<evidence type="ECO:0000313" key="4">
    <source>
        <dbReference type="Proteomes" id="UP000030763"/>
    </source>
</evidence>
<dbReference type="InterPro" id="IPR014001">
    <property type="entry name" value="Helicase_ATP-bd"/>
</dbReference>
<proteinExistence type="predicted"/>
<dbReference type="SMART" id="SM00487">
    <property type="entry name" value="DEXDc"/>
    <property type="match status" value="1"/>
</dbReference>
<dbReference type="RefSeq" id="XP_013333534.1">
    <property type="nucleotide sequence ID" value="XM_013478080.1"/>
</dbReference>
<dbReference type="Gene3D" id="3.40.50.300">
    <property type="entry name" value="P-loop containing nucleotide triphosphate hydrolases"/>
    <property type="match status" value="1"/>
</dbReference>
<dbReference type="VEuPathDB" id="ToxoDB:EMWEY_00026130"/>
<gene>
    <name evidence="3" type="ORF">EMWEY_00026130</name>
</gene>
<dbReference type="SUPFAM" id="SSF52540">
    <property type="entry name" value="P-loop containing nucleoside triphosphate hydrolases"/>
    <property type="match status" value="1"/>
</dbReference>
<dbReference type="GO" id="GO:0003676">
    <property type="term" value="F:nucleic acid binding"/>
    <property type="evidence" value="ECO:0007669"/>
    <property type="project" value="InterPro"/>
</dbReference>
<dbReference type="AlphaFoldDB" id="U6M367"/>
<reference evidence="3" key="2">
    <citation type="submission" date="2013-10" db="EMBL/GenBank/DDBJ databases">
        <authorList>
            <person name="Aslett M."/>
        </authorList>
    </citation>
    <scope>NUCLEOTIDE SEQUENCE [LARGE SCALE GENOMIC DNA]</scope>
    <source>
        <strain evidence="3">Weybridge</strain>
    </source>
</reference>
<protein>
    <recommendedName>
        <fullName evidence="2">Helicase ATP-binding domain-containing protein</fullName>
    </recommendedName>
</protein>
<reference evidence="3" key="1">
    <citation type="submission" date="2013-10" db="EMBL/GenBank/DDBJ databases">
        <title>Genomic analysis of the causative agents of coccidiosis in chickens.</title>
        <authorList>
            <person name="Reid A.J."/>
            <person name="Blake D."/>
            <person name="Billington K."/>
            <person name="Browne H."/>
            <person name="Dunn M."/>
            <person name="Hung S."/>
            <person name="Kawahara F."/>
            <person name="Miranda-Saavedra D."/>
            <person name="Mourier T."/>
            <person name="Nagra H."/>
            <person name="Otto T.D."/>
            <person name="Rawlings N."/>
            <person name="Sanchez A."/>
            <person name="Sanders M."/>
            <person name="Subramaniam C."/>
            <person name="Tay Y."/>
            <person name="Dear P."/>
            <person name="Doerig C."/>
            <person name="Gruber A."/>
            <person name="Parkinson J."/>
            <person name="Shirley M."/>
            <person name="Wan K.L."/>
            <person name="Berriman M."/>
            <person name="Tomley F."/>
            <person name="Pain A."/>
        </authorList>
    </citation>
    <scope>NUCLEOTIDE SEQUENCE [LARGE SCALE GENOMIC DNA]</scope>
    <source>
        <strain evidence="3">Weybridge</strain>
    </source>
</reference>
<sequence>MKQVQQAVQPEQQTQERDIGDTAYLLKRLMEALGYWELLGGQEETLRRSAEGQDLVLCSPTGSGKSLSLLLPLLQWHTARSAAAPNTGGTKAAEAGAAGATKRERLTLEVDISNSNASNSSTIGGSSSSRSQPHVTDWELLPMLANGGSAKAAYAVCTAEAVSLVVVPTATLGLQLLGELAEAARRWLPVATEFRDRKTDKRRQPSAPLRVPQLLLIDDTLPQQQQQQLLLLRDSLQEAAAAATRTTTHKAPLLSPPVSAFTSPALQCRSVSRDTSASPCPGVHPAAVLADEVLSSGVLCLPADLTQDRSNGPDFRLLTLGPPGALRRFASCVRHFVLDEIDRMLQPLRRYAPLKERMQRLKQPQTVEVLLRLLVQSRCSTTAISGEKPDNPWAHFVETRPQDLHRASTVSASRHPLPLQLLAASASLGRPLHRYLANLTRWKQQQLLLRQARDPPLEDFLSKRRNNELQPMRFNRGLSLSGTFATPQQRMKAALERLADKGLLGLPRTLTALGKPAEGASVGLGMHSLPNPFKAILPIIRRRDTEKGLEVCLLFFILCSVALLGKRDALVCKKDALVFAALHAETLADAAADLCSQLKPRKALLLLQEGSSLRTLQMFMKARGHKVGYQLVELLHQTGGWWRNPRLQQQDNGQFHQPQQLIATTMEAARGLHVAGGASADVGNRASPWRSRMLLHNGKLYTVLCKHRSSPQPYLPYL</sequence>
<dbReference type="EMBL" id="HG719159">
    <property type="protein sequence ID" value="CDJ56884.1"/>
    <property type="molecule type" value="Genomic_DNA"/>
</dbReference>
<feature type="region of interest" description="Disordered" evidence="1">
    <location>
        <begin position="82"/>
        <end position="101"/>
    </location>
</feature>
<dbReference type="GeneID" id="25336599"/>
<dbReference type="InterPro" id="IPR027417">
    <property type="entry name" value="P-loop_NTPase"/>
</dbReference>
<feature type="domain" description="Helicase ATP-binding" evidence="2">
    <location>
        <begin position="34"/>
        <end position="460"/>
    </location>
</feature>
<evidence type="ECO:0000313" key="3">
    <source>
        <dbReference type="EMBL" id="CDJ56884.1"/>
    </source>
</evidence>